<evidence type="ECO:0008006" key="6">
    <source>
        <dbReference type="Google" id="ProtNLM"/>
    </source>
</evidence>
<dbReference type="EMBL" id="BJYZ01000051">
    <property type="protein sequence ID" value="GEO42838.1"/>
    <property type="molecule type" value="Genomic_DNA"/>
</dbReference>
<feature type="region of interest" description="Disordered" evidence="1">
    <location>
        <begin position="326"/>
        <end position="349"/>
    </location>
</feature>
<dbReference type="InterPro" id="IPR041459">
    <property type="entry name" value="MPTase-PolyVal"/>
</dbReference>
<keyword evidence="5" id="KW-1185">Reference proteome</keyword>
<evidence type="ECO:0000313" key="4">
    <source>
        <dbReference type="EMBL" id="GEO42838.1"/>
    </source>
</evidence>
<dbReference type="GO" id="GO:0003697">
    <property type="term" value="F:single-stranded DNA binding"/>
    <property type="evidence" value="ECO:0007669"/>
    <property type="project" value="InterPro"/>
</dbReference>
<accession>A0A512E282</accession>
<dbReference type="Pfam" id="PF18818">
    <property type="entry name" value="MPTase-PolyVal"/>
    <property type="match status" value="1"/>
</dbReference>
<evidence type="ECO:0000259" key="3">
    <source>
        <dbReference type="Pfam" id="PF18818"/>
    </source>
</evidence>
<dbReference type="Proteomes" id="UP000321523">
    <property type="component" value="Unassembled WGS sequence"/>
</dbReference>
<dbReference type="InterPro" id="IPR017113">
    <property type="entry name" value="Antirestriction_ArdC"/>
</dbReference>
<comment type="caution">
    <text evidence="4">The sequence shown here is derived from an EMBL/GenBank/DDBJ whole genome shotgun (WGS) entry which is preliminary data.</text>
</comment>
<reference evidence="4 5" key="1">
    <citation type="submission" date="2019-07" db="EMBL/GenBank/DDBJ databases">
        <title>Whole genome shotgun sequence of Skermanella aerolata NBRC 106429.</title>
        <authorList>
            <person name="Hosoyama A."/>
            <person name="Uohara A."/>
            <person name="Ohji S."/>
            <person name="Ichikawa N."/>
        </authorList>
    </citation>
    <scope>NUCLEOTIDE SEQUENCE [LARGE SCALE GENOMIC DNA]</scope>
    <source>
        <strain evidence="4 5">NBRC 106429</strain>
    </source>
</reference>
<gene>
    <name evidence="4" type="ORF">SAE02_69860</name>
</gene>
<protein>
    <recommendedName>
        <fullName evidence="6">DUF1738 domain-containing protein</fullName>
    </recommendedName>
</protein>
<dbReference type="RefSeq" id="WP_052832450.1">
    <property type="nucleotide sequence ID" value="NZ_BJYZ01000051.1"/>
</dbReference>
<dbReference type="OrthoDB" id="9792687at2"/>
<feature type="domain" description="Polyvalent protein metallopeptidase" evidence="3">
    <location>
        <begin position="185"/>
        <end position="312"/>
    </location>
</feature>
<dbReference type="PIRSF" id="PIRSF037112">
    <property type="entry name" value="Antirestriction_ArdC"/>
    <property type="match status" value="1"/>
</dbReference>
<evidence type="ECO:0000259" key="2">
    <source>
        <dbReference type="Pfam" id="PF08401"/>
    </source>
</evidence>
<evidence type="ECO:0000256" key="1">
    <source>
        <dbReference type="SAM" id="MobiDB-lite"/>
    </source>
</evidence>
<dbReference type="InterPro" id="IPR013610">
    <property type="entry name" value="ArdC_N"/>
</dbReference>
<dbReference type="AlphaFoldDB" id="A0A512E282"/>
<sequence length="349" mass="38650">MSTFQEHVNIRAAAGAASGTAGGPTGRFDLAAEVTGRIIRELEALGPQAHWRCPWHKAGALPVNGFTGKAYTGTNTLLFWLEARRHGYASHRWLTFAQMRQLGGRLSDETLARPKGRRDCLGIRYGTFEKKVPAWIDPDGHTRDTETVPYAKAFWVFNLDQIIGLPDRLYTPRVADYGCSTRQRIRDFVVTAGVNLRHGGDEAWYHPPSDQVAMPFLSRFVERSGDAGPEHYDATLLHEIVHWSGGPGRLERPDLTDPGPDAVAREELCAEFGAAILCAYFGVTGRLQHPEYIGHWLARLRADSRALFAATRQARQAFGFLLERGGLPSPDEPPAPECAAAQPVWKREG</sequence>
<proteinExistence type="predicted"/>
<organism evidence="4 5">
    <name type="scientific">Skermanella aerolata</name>
    <dbReference type="NCBI Taxonomy" id="393310"/>
    <lineage>
        <taxon>Bacteria</taxon>
        <taxon>Pseudomonadati</taxon>
        <taxon>Pseudomonadota</taxon>
        <taxon>Alphaproteobacteria</taxon>
        <taxon>Rhodospirillales</taxon>
        <taxon>Azospirillaceae</taxon>
        <taxon>Skermanella</taxon>
    </lineage>
</organism>
<evidence type="ECO:0000313" key="5">
    <source>
        <dbReference type="Proteomes" id="UP000321523"/>
    </source>
</evidence>
<name>A0A512E282_9PROT</name>
<feature type="domain" description="N-terminal" evidence="2">
    <location>
        <begin position="29"/>
        <end position="157"/>
    </location>
</feature>
<dbReference type="Pfam" id="PF08401">
    <property type="entry name" value="ArdcN"/>
    <property type="match status" value="1"/>
</dbReference>